<evidence type="ECO:0000256" key="6">
    <source>
        <dbReference type="ARBA" id="ARBA00022842"/>
    </source>
</evidence>
<protein>
    <submittedName>
        <fullName evidence="10">Alkaline phosphatase</fullName>
    </submittedName>
</protein>
<keyword evidence="3 8" id="KW-0479">Metal-binding</keyword>
<evidence type="ECO:0000256" key="8">
    <source>
        <dbReference type="PIRSR" id="PIRSR601952-2"/>
    </source>
</evidence>
<keyword evidence="5 8" id="KW-0862">Zinc</keyword>
<evidence type="ECO:0000256" key="4">
    <source>
        <dbReference type="ARBA" id="ARBA00022801"/>
    </source>
</evidence>
<feature type="binding site" evidence="8">
    <location>
        <position position="154"/>
    </location>
    <ligand>
        <name>Mg(2+)</name>
        <dbReference type="ChEBI" id="CHEBI:18420"/>
    </ligand>
</feature>
<feature type="active site" description="Phosphoserine intermediate" evidence="7">
    <location>
        <position position="101"/>
    </location>
</feature>
<evidence type="ECO:0000256" key="5">
    <source>
        <dbReference type="ARBA" id="ARBA00022833"/>
    </source>
</evidence>
<evidence type="ECO:0000256" key="3">
    <source>
        <dbReference type="ARBA" id="ARBA00022723"/>
    </source>
</evidence>
<feature type="binding site" evidence="8">
    <location>
        <position position="435"/>
    </location>
    <ligand>
        <name>Zn(2+)</name>
        <dbReference type="ChEBI" id="CHEBI:29105"/>
        <label>2</label>
    </ligand>
</feature>
<dbReference type="InterPro" id="IPR017850">
    <property type="entry name" value="Alkaline_phosphatase_core_sf"/>
</dbReference>
<feature type="binding site" evidence="8">
    <location>
        <position position="57"/>
    </location>
    <ligand>
        <name>Mg(2+)</name>
        <dbReference type="ChEBI" id="CHEBI:18420"/>
    </ligand>
</feature>
<keyword evidence="11" id="KW-1185">Reference proteome</keyword>
<feature type="binding site" evidence="8">
    <location>
        <position position="324"/>
    </location>
    <ligand>
        <name>Zn(2+)</name>
        <dbReference type="ChEBI" id="CHEBI:29105"/>
        <label>2</label>
    </ligand>
</feature>
<dbReference type="PROSITE" id="PS00123">
    <property type="entry name" value="ALKALINE_PHOSPHATASE"/>
    <property type="match status" value="1"/>
</dbReference>
<sequence length="477" mass="51110">MSVKTKSLAIALSTGLVIGGLTGVPGLTNTFADSSAKTKNVAQMQKAPKNVIVMVGDGMGLGQMEVARLLEYGKTGELHMEQLDNVALLKTYSADNFVTDSGAAGTAIATSVKTNNESIGVDANGNPVDSILDLFQANGKKTGLISTNTVYDATPAAFGSSVSNRWEGSAAIARQLYDSNIDVLLGGGASNFTPEKQEGVDYVEKFREDGYAFATTKEELNKVGTPDKLLGLFHPSYMNYKLDVEETNSQEPTLNEMTAKALDVLSKGKNGFFLMVEGARIDHAAHAADVTGVWKETIEFDNTVKDVVEWAKGRKDTLIVVLADHETMGFSAAETMDIEALKNIEVSPEYMAGQLVKDANGEFAAESVKSVFKEYANINLTDEDVAEFTQNLKDNEGKVYPQHKIGWEIGSVIAKAYKVGVMDREIRAEGSTGGHTGNMVPVFATGVGSERFEGVLDNTDISKLIAETAKLKTIPGE</sequence>
<dbReference type="RefSeq" id="WP_244532537.1">
    <property type="nucleotide sequence ID" value="NZ_FOBW01000005.1"/>
</dbReference>
<dbReference type="GO" id="GO:0004035">
    <property type="term" value="F:alkaline phosphatase activity"/>
    <property type="evidence" value="ECO:0007669"/>
    <property type="project" value="TreeGrafter"/>
</dbReference>
<dbReference type="PANTHER" id="PTHR11596">
    <property type="entry name" value="ALKALINE PHOSPHATASE"/>
    <property type="match status" value="1"/>
</dbReference>
<feature type="binding site" evidence="8">
    <location>
        <position position="282"/>
    </location>
    <ligand>
        <name>Zn(2+)</name>
        <dbReference type="ChEBI" id="CHEBI:29105"/>
        <label>2</label>
    </ligand>
</feature>
<dbReference type="Gene3D" id="3.40.720.10">
    <property type="entry name" value="Alkaline Phosphatase, subunit A"/>
    <property type="match status" value="1"/>
</dbReference>
<comment type="cofactor">
    <cofactor evidence="8">
        <name>Mg(2+)</name>
        <dbReference type="ChEBI" id="CHEBI:18420"/>
    </cofactor>
    <text evidence="8">Binds 1 Mg(2+) ion.</text>
</comment>
<feature type="binding site" evidence="8">
    <location>
        <position position="286"/>
    </location>
    <ligand>
        <name>Zn(2+)</name>
        <dbReference type="ChEBI" id="CHEBI:29105"/>
        <label>2</label>
    </ligand>
</feature>
<dbReference type="Proteomes" id="UP000198553">
    <property type="component" value="Unassembled WGS sequence"/>
</dbReference>
<feature type="binding site" evidence="8">
    <location>
        <position position="277"/>
    </location>
    <ligand>
        <name>Mg(2+)</name>
        <dbReference type="ChEBI" id="CHEBI:18420"/>
    </ligand>
</feature>
<evidence type="ECO:0000313" key="11">
    <source>
        <dbReference type="Proteomes" id="UP000198553"/>
    </source>
</evidence>
<dbReference type="Gene3D" id="1.10.60.40">
    <property type="match status" value="1"/>
</dbReference>
<feature type="binding site" evidence="8">
    <location>
        <position position="325"/>
    </location>
    <ligand>
        <name>Zn(2+)</name>
        <dbReference type="ChEBI" id="CHEBI:29105"/>
        <label>2</label>
    </ligand>
</feature>
<dbReference type="InterPro" id="IPR018299">
    <property type="entry name" value="Alkaline_phosphatase_AS"/>
</dbReference>
<dbReference type="SMART" id="SM00098">
    <property type="entry name" value="alkPPc"/>
    <property type="match status" value="1"/>
</dbReference>
<dbReference type="CDD" id="cd16012">
    <property type="entry name" value="ALP"/>
    <property type="match status" value="1"/>
</dbReference>
<keyword evidence="4" id="KW-0378">Hydrolase</keyword>
<evidence type="ECO:0000256" key="9">
    <source>
        <dbReference type="RuleBase" id="RU003946"/>
    </source>
</evidence>
<name>A0A1H8AK52_9BACI</name>
<dbReference type="PRINTS" id="PR00113">
    <property type="entry name" value="ALKPHPHTASE"/>
</dbReference>
<dbReference type="EMBL" id="FOBW01000005">
    <property type="protein sequence ID" value="SEM71162.1"/>
    <property type="molecule type" value="Genomic_DNA"/>
</dbReference>
<dbReference type="AlphaFoldDB" id="A0A1H8AK52"/>
<proteinExistence type="inferred from homology"/>
<keyword evidence="6 8" id="KW-0460">Magnesium</keyword>
<comment type="similarity">
    <text evidence="1 9">Belongs to the alkaline phosphatase family.</text>
</comment>
<reference evidence="11" key="1">
    <citation type="submission" date="2016-10" db="EMBL/GenBank/DDBJ databases">
        <authorList>
            <person name="Varghese N."/>
            <person name="Submissions S."/>
        </authorList>
    </citation>
    <scope>NUCLEOTIDE SEQUENCE [LARGE SCALE GENOMIC DNA]</scope>
    <source>
        <strain evidence="11">B48,IBRC-M 10115,DSM 25386,CECT 8001</strain>
    </source>
</reference>
<gene>
    <name evidence="10" type="ORF">SAMN05192533_10552</name>
</gene>
<dbReference type="Pfam" id="PF00245">
    <property type="entry name" value="Alk_phosphatase"/>
    <property type="match status" value="1"/>
</dbReference>
<organism evidence="10 11">
    <name type="scientific">Mesobacillus persicus</name>
    <dbReference type="NCBI Taxonomy" id="930146"/>
    <lineage>
        <taxon>Bacteria</taxon>
        <taxon>Bacillati</taxon>
        <taxon>Bacillota</taxon>
        <taxon>Bacilli</taxon>
        <taxon>Bacillales</taxon>
        <taxon>Bacillaceae</taxon>
        <taxon>Mesobacillus</taxon>
    </lineage>
</organism>
<dbReference type="InterPro" id="IPR001952">
    <property type="entry name" value="Alkaline_phosphatase"/>
</dbReference>
<evidence type="ECO:0000256" key="1">
    <source>
        <dbReference type="ARBA" id="ARBA00005984"/>
    </source>
</evidence>
<feature type="binding site" evidence="8">
    <location>
        <position position="57"/>
    </location>
    <ligand>
        <name>Zn(2+)</name>
        <dbReference type="ChEBI" id="CHEBI:29105"/>
        <label>2</label>
    </ligand>
</feature>
<comment type="cofactor">
    <cofactor evidence="8">
        <name>Zn(2+)</name>
        <dbReference type="ChEBI" id="CHEBI:29105"/>
    </cofactor>
    <text evidence="8">Binds 2 Zn(2+) ions.</text>
</comment>
<dbReference type="GO" id="GO:0046872">
    <property type="term" value="F:metal ion binding"/>
    <property type="evidence" value="ECO:0007669"/>
    <property type="project" value="UniProtKB-KW"/>
</dbReference>
<evidence type="ECO:0000313" key="10">
    <source>
        <dbReference type="EMBL" id="SEM71162.1"/>
    </source>
</evidence>
<keyword evidence="2" id="KW-0597">Phosphoprotein</keyword>
<dbReference type="STRING" id="930146.SAMN05192533_10552"/>
<accession>A0A1H8AK52</accession>
<evidence type="ECO:0000256" key="2">
    <source>
        <dbReference type="ARBA" id="ARBA00022553"/>
    </source>
</evidence>
<dbReference type="SUPFAM" id="SSF53649">
    <property type="entry name" value="Alkaline phosphatase-like"/>
    <property type="match status" value="1"/>
</dbReference>
<evidence type="ECO:0000256" key="7">
    <source>
        <dbReference type="PIRSR" id="PIRSR601952-1"/>
    </source>
</evidence>
<dbReference type="PANTHER" id="PTHR11596:SF5">
    <property type="entry name" value="ALKALINE PHOSPHATASE"/>
    <property type="match status" value="1"/>
</dbReference>
<feature type="binding site" evidence="8">
    <location>
        <position position="152"/>
    </location>
    <ligand>
        <name>Mg(2+)</name>
        <dbReference type="ChEBI" id="CHEBI:18420"/>
    </ligand>
</feature>